<evidence type="ECO:0000313" key="3">
    <source>
        <dbReference type="Proteomes" id="UP001595766"/>
    </source>
</evidence>
<dbReference type="EMBL" id="JBHSAV010000005">
    <property type="protein sequence ID" value="MFC3975320.1"/>
    <property type="molecule type" value="Genomic_DNA"/>
</dbReference>
<reference evidence="3" key="1">
    <citation type="journal article" date="2019" name="Int. J. Syst. Evol. Microbiol.">
        <title>The Global Catalogue of Microorganisms (GCM) 10K type strain sequencing project: providing services to taxonomists for standard genome sequencing and annotation.</title>
        <authorList>
            <consortium name="The Broad Institute Genomics Platform"/>
            <consortium name="The Broad Institute Genome Sequencing Center for Infectious Disease"/>
            <person name="Wu L."/>
            <person name="Ma J."/>
        </authorList>
    </citation>
    <scope>NUCLEOTIDE SEQUENCE [LARGE SCALE GENOMIC DNA]</scope>
    <source>
        <strain evidence="3">CECT 8551</strain>
    </source>
</reference>
<evidence type="ECO:0000313" key="2">
    <source>
        <dbReference type="EMBL" id="MFC3975320.1"/>
    </source>
</evidence>
<keyword evidence="3" id="KW-1185">Reference proteome</keyword>
<accession>A0ABV8EIF9</accession>
<proteinExistence type="predicted"/>
<comment type="caution">
    <text evidence="2">The sequence shown here is derived from an EMBL/GenBank/DDBJ whole genome shotgun (WGS) entry which is preliminary data.</text>
</comment>
<dbReference type="SMART" id="SM00564">
    <property type="entry name" value="PQQ"/>
    <property type="match status" value="5"/>
</dbReference>
<dbReference type="InterPro" id="IPR015943">
    <property type="entry name" value="WD40/YVTN_repeat-like_dom_sf"/>
</dbReference>
<organism evidence="2 3">
    <name type="scientific">Belliella kenyensis</name>
    <dbReference type="NCBI Taxonomy" id="1472724"/>
    <lineage>
        <taxon>Bacteria</taxon>
        <taxon>Pseudomonadati</taxon>
        <taxon>Bacteroidota</taxon>
        <taxon>Cytophagia</taxon>
        <taxon>Cytophagales</taxon>
        <taxon>Cyclobacteriaceae</taxon>
        <taxon>Belliella</taxon>
    </lineage>
</organism>
<dbReference type="Proteomes" id="UP001595766">
    <property type="component" value="Unassembled WGS sequence"/>
</dbReference>
<feature type="domain" description="Pyrrolo-quinoline quinone repeat" evidence="1">
    <location>
        <begin position="254"/>
        <end position="386"/>
    </location>
</feature>
<dbReference type="Gene3D" id="2.130.10.10">
    <property type="entry name" value="YVTN repeat-like/Quinoprotein amine dehydrogenase"/>
    <property type="match status" value="1"/>
</dbReference>
<dbReference type="PROSITE" id="PS51257">
    <property type="entry name" value="PROKAR_LIPOPROTEIN"/>
    <property type="match status" value="1"/>
</dbReference>
<dbReference type="InterPro" id="IPR011047">
    <property type="entry name" value="Quinoprotein_ADH-like_sf"/>
</dbReference>
<dbReference type="RefSeq" id="WP_241295482.1">
    <property type="nucleotide sequence ID" value="NZ_JAKZGR010000009.1"/>
</dbReference>
<dbReference type="PANTHER" id="PTHR34512">
    <property type="entry name" value="CELL SURFACE PROTEIN"/>
    <property type="match status" value="1"/>
</dbReference>
<dbReference type="InterPro" id="IPR002372">
    <property type="entry name" value="PQQ_rpt_dom"/>
</dbReference>
<sequence>MKIYFIFILIILFGASCSKEDTPTLKRNDKGELISIPYLWKKRLHKSNPQVNGRMDTPIYLEKNIVIPMTDGPLGRLLSMINTESGNTIWEWDERFVPETEEIVIYMFHLYQNILFYNIGSRLYAVNIKTGETHWRKREDRSFWSHTYGKGAEFYIFGRSDAFPDSIDQSIVFKGDMYTGKIEEYLIPNFTGNHLYGGNRIGSVPAAVPIDFDGKEHLIVVWQEGISGYNLQSYLGLWDKTNGEWIYEKSVIVEPSLNGTLLNPPVIYNDRVYLAVGFELACHDIRSGKQLWKRRFDGETFFSNFLIEEGKLVVNNEDQFVYCLDPISGTQLWKTRGSGTSSYMSYLNGVVYFVGGATGNLHAIDIGSGKTVWKIDINYLGESGDRFRTSAVYVIPGENNKKGKVIALGGLNAYCFEAYR</sequence>
<dbReference type="SUPFAM" id="SSF50998">
    <property type="entry name" value="Quinoprotein alcohol dehydrogenase-like"/>
    <property type="match status" value="1"/>
</dbReference>
<dbReference type="InterPro" id="IPR018391">
    <property type="entry name" value="PQQ_b-propeller_rpt"/>
</dbReference>
<evidence type="ECO:0000259" key="1">
    <source>
        <dbReference type="Pfam" id="PF13360"/>
    </source>
</evidence>
<name>A0ABV8EIF9_9BACT</name>
<gene>
    <name evidence="2" type="ORF">ACFOUP_02910</name>
</gene>
<dbReference type="Pfam" id="PF13360">
    <property type="entry name" value="PQQ_2"/>
    <property type="match status" value="1"/>
</dbReference>
<protein>
    <submittedName>
        <fullName evidence="2">PQQ-binding-like beta-propeller repeat protein</fullName>
    </submittedName>
</protein>
<dbReference type="PANTHER" id="PTHR34512:SF30">
    <property type="entry name" value="OUTER MEMBRANE PROTEIN ASSEMBLY FACTOR BAMB"/>
    <property type="match status" value="1"/>
</dbReference>